<organism evidence="1 2">
    <name type="scientific">Boeremia exigua</name>
    <dbReference type="NCBI Taxonomy" id="749465"/>
    <lineage>
        <taxon>Eukaryota</taxon>
        <taxon>Fungi</taxon>
        <taxon>Dikarya</taxon>
        <taxon>Ascomycota</taxon>
        <taxon>Pezizomycotina</taxon>
        <taxon>Dothideomycetes</taxon>
        <taxon>Pleosporomycetidae</taxon>
        <taxon>Pleosporales</taxon>
        <taxon>Pleosporineae</taxon>
        <taxon>Didymellaceae</taxon>
        <taxon>Boeremia</taxon>
    </lineage>
</organism>
<name>A0ACC2IA72_9PLEO</name>
<dbReference type="Proteomes" id="UP001153331">
    <property type="component" value="Unassembled WGS sequence"/>
</dbReference>
<gene>
    <name evidence="1" type="ORF">OPT61_g5508</name>
</gene>
<dbReference type="EMBL" id="JAPHNI010000356">
    <property type="protein sequence ID" value="KAJ8112033.1"/>
    <property type="molecule type" value="Genomic_DNA"/>
</dbReference>
<proteinExistence type="predicted"/>
<sequence>MVNSLLFRWEDSQALQHHCGFCERPLSHPGARASCFGTHSEPCYRFHQAMFMRNRAHICNYCSAIDEAHYKRHHELVTQLRNIYEGCGETDWTVVPAEPGDSRDTTTNSLPPEETPVSKRDRKDAKCLVRAAGRARVVTQEEIRYVDSILHSAEGVSGGDGGSPANPEEMQLIEEHLRYNANVYNTQSSHRDLKKFAKIPDVDVDFEGEMERVLDTFRITELVKRNLRNRGLQGKELKNFEASVEVFKDAIVEDLVLVRKDMMEIRMRRAGYLRYTNKTAYSIVEDRYTEKDWKTGERITSSLSDSSGLTSLSEELTTPFEITSEVPLLPAPVVATVPDRRHLQHIHTRVNGEDGLGQEVIEPYHAPLLPLKPSTSLKQPPVLQLKVVENKENGIPAGMTNRGWLRRDLARKTSSGPFVSKPLNEISLPPSLPVIPVPVKRTGSTTTPAWDSVKPFTQDPLDEHLRKSEEDFPSLNPRVKASKSVWVKSTAPAVQPSTEVEKFGHQGPEHAVALDHEAKDTHPVVSQKKAKKVQREARRKAKKVGSSAETSNPAMGDKAGVETIERGICETSGIDLTTYHSHTTGKSMQEVSSEITVPLLRPSSDSGETCASSGVVAEQNTGPKVSLDSIAPVVPYTTHGKHEHWTRFARYFAVDQLTIPLLQTFVGCSHGSSCLFESYKVLDCPFHEPHCSCGDPLLNQCFLVHPSNKPCTSGPYNQAQGEKILAMYEQNDLTKGRLMLVDDDLVSYFAGFSHNPNTPNTEDIPPRLLREHTEFLDGYERGPLMKKELEYQRLFTKNAFIRHPLTPNMLQDIQHQNAGPKGSVKLCYCQTETLPNVRDIKKEFAKGYVVCSFRKCRFGRIFHKHCVKTLGADKVSRWYCTDCEKEMKAVADKVLSTPYKDGVAVVSDTEKPLAKKAVATIFANASAVTGRIKSYVQEFFSEEISGDLEVEDVD</sequence>
<accession>A0ACC2IA72</accession>
<reference evidence="1" key="1">
    <citation type="submission" date="2022-11" db="EMBL/GenBank/DDBJ databases">
        <title>Genome Sequence of Boeremia exigua.</title>
        <authorList>
            <person name="Buettner E."/>
        </authorList>
    </citation>
    <scope>NUCLEOTIDE SEQUENCE</scope>
    <source>
        <strain evidence="1">CU02</strain>
    </source>
</reference>
<evidence type="ECO:0000313" key="1">
    <source>
        <dbReference type="EMBL" id="KAJ8112033.1"/>
    </source>
</evidence>
<comment type="caution">
    <text evidence="1">The sequence shown here is derived from an EMBL/GenBank/DDBJ whole genome shotgun (WGS) entry which is preliminary data.</text>
</comment>
<protein>
    <submittedName>
        <fullName evidence="1">Uncharacterized protein</fullName>
    </submittedName>
</protein>
<keyword evidence="2" id="KW-1185">Reference proteome</keyword>
<evidence type="ECO:0000313" key="2">
    <source>
        <dbReference type="Proteomes" id="UP001153331"/>
    </source>
</evidence>